<dbReference type="Proteomes" id="UP000002745">
    <property type="component" value="Chromosome"/>
</dbReference>
<organism evidence="1 2">
    <name type="scientific">Hirschia baltica (strain ATCC 49814 / DSM 5838 / IFAM 1418)</name>
    <dbReference type="NCBI Taxonomy" id="582402"/>
    <lineage>
        <taxon>Bacteria</taxon>
        <taxon>Pseudomonadati</taxon>
        <taxon>Pseudomonadota</taxon>
        <taxon>Alphaproteobacteria</taxon>
        <taxon>Hyphomonadales</taxon>
        <taxon>Hyphomonadaceae</taxon>
        <taxon>Hirschia</taxon>
    </lineage>
</organism>
<accession>C6XJ89</accession>
<dbReference type="AlphaFoldDB" id="C6XJ89"/>
<gene>
    <name evidence="1" type="ordered locus">Hbal_1495</name>
</gene>
<evidence type="ECO:0000313" key="1">
    <source>
        <dbReference type="EMBL" id="ACT59184.1"/>
    </source>
</evidence>
<dbReference type="KEGG" id="hba:Hbal_1495"/>
<dbReference type="Gene3D" id="3.30.70.100">
    <property type="match status" value="1"/>
</dbReference>
<dbReference type="RefSeq" id="WP_015827334.1">
    <property type="nucleotide sequence ID" value="NC_012982.1"/>
</dbReference>
<protein>
    <recommendedName>
        <fullName evidence="3">REDY-like protein HapK</fullName>
    </recommendedName>
</protein>
<name>C6XJ89_HIRBI</name>
<evidence type="ECO:0000313" key="2">
    <source>
        <dbReference type="Proteomes" id="UP000002745"/>
    </source>
</evidence>
<dbReference type="eggNOG" id="ENOG50335I9">
    <property type="taxonomic scope" value="Bacteria"/>
</dbReference>
<proteinExistence type="predicted"/>
<dbReference type="InterPro" id="IPR021667">
    <property type="entry name" value="HapK"/>
</dbReference>
<evidence type="ECO:0008006" key="3">
    <source>
        <dbReference type="Google" id="ProtNLM"/>
    </source>
</evidence>
<dbReference type="EMBL" id="CP001678">
    <property type="protein sequence ID" value="ACT59184.1"/>
    <property type="molecule type" value="Genomic_DNA"/>
</dbReference>
<dbReference type="STRING" id="582402.Hbal_1495"/>
<sequence>MRIIVLLNLKPGKDEADYLKWAKETDLPTVNSLASVKNFQILKAISLLGNDGQPPYQYIEILDIANMPLFTEETRTNVMTKVAAEFNEWATPTFIITEDLSDAS</sequence>
<keyword evidence="2" id="KW-1185">Reference proteome</keyword>
<reference evidence="2" key="1">
    <citation type="journal article" date="2011" name="J. Bacteriol.">
        <title>Genome sequences of eight morphologically diverse alphaproteobacteria.</title>
        <authorList>
            <consortium name="US DOE Joint Genome Institute"/>
            <person name="Brown P.J."/>
            <person name="Kysela D.T."/>
            <person name="Buechlein A."/>
            <person name="Hemmerich C."/>
            <person name="Brun Y.V."/>
        </authorList>
    </citation>
    <scope>NUCLEOTIDE SEQUENCE [LARGE SCALE GENOMIC DNA]</scope>
    <source>
        <strain evidence="2">ATCC 49814 / DSM 5838 / IFAM 1418</strain>
    </source>
</reference>
<dbReference type="HOGENOM" id="CLU_177081_0_0_5"/>
<dbReference type="Pfam" id="PF11639">
    <property type="entry name" value="HapK"/>
    <property type="match status" value="1"/>
</dbReference>